<sequence length="239" mass="27472">MANDPAFLFYTGDFVTGTQFFTNAQVGVYIRLLMAQHQHGHLSEKQFKHICTDMDVDVVEKFENDADGKFYNKRLDDEIIKRKKHSENQKINISKRWNKQPVDLVDTNDIPNEYQNDTMVIPLENRNENENEDIIKKESKIEISKSVLVTASEFEKLKEKFGHGFLWAVEKLSNYKLSSGKMYKSDYHALIGWVYDQYIKEKTNINGNKPTIAGTGISATSKFAKDFIGKQSGDVANSR</sequence>
<dbReference type="EMBL" id="LR796898">
    <property type="protein sequence ID" value="CAB4172986.1"/>
    <property type="molecule type" value="Genomic_DNA"/>
</dbReference>
<accession>A0A6J5S3R1</accession>
<dbReference type="EMBL" id="LR797315">
    <property type="protein sequence ID" value="CAB4202712.1"/>
    <property type="molecule type" value="Genomic_DNA"/>
</dbReference>
<evidence type="ECO:0000313" key="2">
    <source>
        <dbReference type="EMBL" id="CAB4202712.1"/>
    </source>
</evidence>
<organism evidence="2">
    <name type="scientific">uncultured Caudovirales phage</name>
    <dbReference type="NCBI Taxonomy" id="2100421"/>
    <lineage>
        <taxon>Viruses</taxon>
        <taxon>Duplodnaviria</taxon>
        <taxon>Heunggongvirae</taxon>
        <taxon>Uroviricota</taxon>
        <taxon>Caudoviricetes</taxon>
        <taxon>Peduoviridae</taxon>
        <taxon>Maltschvirus</taxon>
        <taxon>Maltschvirus maltsch</taxon>
    </lineage>
</organism>
<reference evidence="2" key="1">
    <citation type="submission" date="2020-05" db="EMBL/GenBank/DDBJ databases">
        <authorList>
            <person name="Chiriac C."/>
            <person name="Salcher M."/>
            <person name="Ghai R."/>
            <person name="Kavagutti S V."/>
        </authorList>
    </citation>
    <scope>NUCLEOTIDE SEQUENCE</scope>
</reference>
<gene>
    <name evidence="2" type="ORF">UFOVP1373_35</name>
    <name evidence="1" type="ORF">UFOVP941_40</name>
</gene>
<proteinExistence type="predicted"/>
<protein>
    <submittedName>
        <fullName evidence="2">Uncharacterized protein</fullName>
    </submittedName>
</protein>
<evidence type="ECO:0000313" key="1">
    <source>
        <dbReference type="EMBL" id="CAB4172986.1"/>
    </source>
</evidence>
<name>A0A6J5S3R1_9CAUD</name>